<keyword evidence="2" id="KW-0472">Membrane</keyword>
<sequence>MVKQNDVIAIIVIVLFVVLAGVAFGIYRLVHVARQSMSVTSGSSSSSSSDEIVDRD</sequence>
<keyword evidence="2" id="KW-1133">Transmembrane helix</keyword>
<feature type="region of interest" description="Disordered" evidence="1">
    <location>
        <begin position="36"/>
        <end position="56"/>
    </location>
</feature>
<dbReference type="AlphaFoldDB" id="A0A8H6KL68"/>
<reference evidence="3" key="1">
    <citation type="journal article" date="2020" name="Phytopathology">
        <title>Genome Sequence Resources of Colletotrichum truncatum, C. plurivorum, C. musicola, and C. sojae: Four Species Pathogenic to Soybean (Glycine max).</title>
        <authorList>
            <person name="Rogerio F."/>
            <person name="Boufleur T.R."/>
            <person name="Ciampi-Guillardi M."/>
            <person name="Sukno S.A."/>
            <person name="Thon M.R."/>
            <person name="Massola Junior N.S."/>
            <person name="Baroncelli R."/>
        </authorList>
    </citation>
    <scope>NUCLEOTIDE SEQUENCE</scope>
    <source>
        <strain evidence="3">LFN00145</strain>
    </source>
</reference>
<evidence type="ECO:0000256" key="1">
    <source>
        <dbReference type="SAM" id="MobiDB-lite"/>
    </source>
</evidence>
<feature type="compositionally biased region" description="Low complexity" evidence="1">
    <location>
        <begin position="36"/>
        <end position="49"/>
    </location>
</feature>
<dbReference type="EMBL" id="WIGO01000057">
    <property type="protein sequence ID" value="KAF6833604.1"/>
    <property type="molecule type" value="Genomic_DNA"/>
</dbReference>
<keyword evidence="4" id="KW-1185">Reference proteome</keyword>
<protein>
    <submittedName>
        <fullName evidence="3">Uncharacterized protein</fullName>
    </submittedName>
</protein>
<accession>A0A8H6KL68</accession>
<organism evidence="3 4">
    <name type="scientific">Colletotrichum plurivorum</name>
    <dbReference type="NCBI Taxonomy" id="2175906"/>
    <lineage>
        <taxon>Eukaryota</taxon>
        <taxon>Fungi</taxon>
        <taxon>Dikarya</taxon>
        <taxon>Ascomycota</taxon>
        <taxon>Pezizomycotina</taxon>
        <taxon>Sordariomycetes</taxon>
        <taxon>Hypocreomycetidae</taxon>
        <taxon>Glomerellales</taxon>
        <taxon>Glomerellaceae</taxon>
        <taxon>Colletotrichum</taxon>
        <taxon>Colletotrichum orchidearum species complex</taxon>
    </lineage>
</organism>
<keyword evidence="2" id="KW-0812">Transmembrane</keyword>
<feature type="transmembrane region" description="Helical" evidence="2">
    <location>
        <begin position="6"/>
        <end position="27"/>
    </location>
</feature>
<evidence type="ECO:0000313" key="3">
    <source>
        <dbReference type="EMBL" id="KAF6833604.1"/>
    </source>
</evidence>
<evidence type="ECO:0000313" key="4">
    <source>
        <dbReference type="Proteomes" id="UP000654918"/>
    </source>
</evidence>
<evidence type="ECO:0000256" key="2">
    <source>
        <dbReference type="SAM" id="Phobius"/>
    </source>
</evidence>
<gene>
    <name evidence="3" type="ORF">CPLU01_05480</name>
</gene>
<comment type="caution">
    <text evidence="3">The sequence shown here is derived from an EMBL/GenBank/DDBJ whole genome shotgun (WGS) entry which is preliminary data.</text>
</comment>
<name>A0A8H6KL68_9PEZI</name>
<dbReference type="Proteomes" id="UP000654918">
    <property type="component" value="Unassembled WGS sequence"/>
</dbReference>
<proteinExistence type="predicted"/>